<dbReference type="Pfam" id="PF00144">
    <property type="entry name" value="Beta-lactamase"/>
    <property type="match status" value="1"/>
</dbReference>
<keyword evidence="3" id="KW-0378">Hydrolase</keyword>
<evidence type="ECO:0000256" key="1">
    <source>
        <dbReference type="SAM" id="SignalP"/>
    </source>
</evidence>
<feature type="signal peptide" evidence="1">
    <location>
        <begin position="1"/>
        <end position="19"/>
    </location>
</feature>
<dbReference type="GO" id="GO:0016787">
    <property type="term" value="F:hydrolase activity"/>
    <property type="evidence" value="ECO:0007669"/>
    <property type="project" value="UniProtKB-KW"/>
</dbReference>
<keyword evidence="1" id="KW-0732">Signal</keyword>
<dbReference type="InterPro" id="IPR001466">
    <property type="entry name" value="Beta-lactam-related"/>
</dbReference>
<evidence type="ECO:0000313" key="3">
    <source>
        <dbReference type="EMBL" id="MQA22990.1"/>
    </source>
</evidence>
<feature type="chain" id="PRO_5032483435" evidence="1">
    <location>
        <begin position="20"/>
        <end position="346"/>
    </location>
</feature>
<dbReference type="InterPro" id="IPR050789">
    <property type="entry name" value="Diverse_Enzym_Activities"/>
</dbReference>
<dbReference type="PANTHER" id="PTHR43283">
    <property type="entry name" value="BETA-LACTAMASE-RELATED"/>
    <property type="match status" value="1"/>
</dbReference>
<dbReference type="RefSeq" id="WP_152808594.1">
    <property type="nucleotide sequence ID" value="NZ_WHUF01000008.1"/>
</dbReference>
<gene>
    <name evidence="3" type="ORF">GEV01_26060</name>
</gene>
<dbReference type="Proteomes" id="UP000444318">
    <property type="component" value="Unassembled WGS sequence"/>
</dbReference>
<organism evidence="3 4">
    <name type="scientific">Rugamonas rivuli</name>
    <dbReference type="NCBI Taxonomy" id="2743358"/>
    <lineage>
        <taxon>Bacteria</taxon>
        <taxon>Pseudomonadati</taxon>
        <taxon>Pseudomonadota</taxon>
        <taxon>Betaproteobacteria</taxon>
        <taxon>Burkholderiales</taxon>
        <taxon>Oxalobacteraceae</taxon>
        <taxon>Telluria group</taxon>
        <taxon>Rugamonas</taxon>
    </lineage>
</organism>
<evidence type="ECO:0000313" key="4">
    <source>
        <dbReference type="Proteomes" id="UP000444318"/>
    </source>
</evidence>
<feature type="domain" description="Beta-lactamase-related" evidence="2">
    <location>
        <begin position="39"/>
        <end position="322"/>
    </location>
</feature>
<dbReference type="InterPro" id="IPR012338">
    <property type="entry name" value="Beta-lactam/transpept-like"/>
</dbReference>
<comment type="caution">
    <text evidence="3">The sequence shown here is derived from an EMBL/GenBank/DDBJ whole genome shotgun (WGS) entry which is preliminary data.</text>
</comment>
<protein>
    <submittedName>
        <fullName evidence="3">Serine hydrolase</fullName>
    </submittedName>
</protein>
<dbReference type="PANTHER" id="PTHR43283:SF7">
    <property type="entry name" value="BETA-LACTAMASE-RELATED DOMAIN-CONTAINING PROTEIN"/>
    <property type="match status" value="1"/>
</dbReference>
<evidence type="ECO:0000259" key="2">
    <source>
        <dbReference type="Pfam" id="PF00144"/>
    </source>
</evidence>
<reference evidence="3 4" key="1">
    <citation type="submission" date="2019-10" db="EMBL/GenBank/DDBJ databases">
        <title>Two novel species isolated from a subtropical stream in China.</title>
        <authorList>
            <person name="Lu H."/>
        </authorList>
    </citation>
    <scope>NUCLEOTIDE SEQUENCE [LARGE SCALE GENOMIC DNA]</scope>
    <source>
        <strain evidence="3 4">FT103W</strain>
    </source>
</reference>
<proteinExistence type="predicted"/>
<dbReference type="AlphaFoldDB" id="A0A843SLT1"/>
<name>A0A843SLT1_9BURK</name>
<dbReference type="EMBL" id="WHUF01000008">
    <property type="protein sequence ID" value="MQA22990.1"/>
    <property type="molecule type" value="Genomic_DNA"/>
</dbReference>
<dbReference type="Gene3D" id="3.40.710.10">
    <property type="entry name" value="DD-peptidase/beta-lactamase superfamily"/>
    <property type="match status" value="1"/>
</dbReference>
<dbReference type="SUPFAM" id="SSF56601">
    <property type="entry name" value="beta-lactamase/transpeptidase-like"/>
    <property type="match status" value="1"/>
</dbReference>
<keyword evidence="4" id="KW-1185">Reference proteome</keyword>
<sequence>MLRHLPLPLLLLMTSGVHAQPLDAVTSAINAGEYKQITSVVVSQHGKLIYEHYFDKEGPEGLRNTRSVTKTVTGMLVGVAADRKQLRLDTKVLPRFPELQPLANPDPRKDNITVEDFLTMSSLLECDDDNQLSRGNEERMYLIEDWSRFAADLPIRGFPDWQPRPEKSPYGRAWSYCTAGVTLLGPLLERVSGQSVPDFAAANLFKPLGIEQVKWQFQPKGSAMTGGGLQLRSADLAKLGQLYLNGGRWEGKQIISSEWVRNSIAPHANAREGYDYGYLWWLQQFKVDERTVPAYGMSGSGGNKVFVLPEQDAVVVITTTNFQIRGAHPLSEKLLTSLILPTLLRP</sequence>
<accession>A0A843SLT1</accession>